<keyword evidence="3" id="KW-1185">Reference proteome</keyword>
<evidence type="ECO:0000313" key="2">
    <source>
        <dbReference type="EMBL" id="QBE66306.1"/>
    </source>
</evidence>
<reference evidence="2 3" key="1">
    <citation type="submission" date="2019-02" db="EMBL/GenBank/DDBJ databases">
        <title>Draft Genome Sequences of Six Type Strains of the Genus Massilia.</title>
        <authorList>
            <person name="Miess H."/>
            <person name="Frediansyhah A."/>
            <person name="Gross H."/>
        </authorList>
    </citation>
    <scope>NUCLEOTIDE SEQUENCE [LARGE SCALE GENOMIC DNA]</scope>
    <source>
        <strain evidence="2 3">DSM 17473</strain>
    </source>
</reference>
<feature type="domain" description="Transposase InsH N-terminal" evidence="1">
    <location>
        <begin position="17"/>
        <end position="114"/>
    </location>
</feature>
<dbReference type="OrthoDB" id="9774608at2"/>
<sequence>MMTPRISLFPEQEREDRRAKLGDPLVGLTERVDFEALAARIDAAAPRPSRAKGGRPPYPTVLMIKILALQQLYNLADDALEYQLLDRRSFLRFLDLTERSSVPDAKTIWLFRDRLAQAGVSNQVIEPVQQ</sequence>
<dbReference type="EMBL" id="CP035913">
    <property type="protein sequence ID" value="QBE66306.1"/>
    <property type="molecule type" value="Genomic_DNA"/>
</dbReference>
<dbReference type="PANTHER" id="PTHR35604:SF2">
    <property type="entry name" value="TRANSPOSASE INSH FOR INSERTION SEQUENCE ELEMENT IS5A-RELATED"/>
    <property type="match status" value="1"/>
</dbReference>
<dbReference type="Pfam" id="PF05598">
    <property type="entry name" value="DUF772"/>
    <property type="match status" value="1"/>
</dbReference>
<dbReference type="AlphaFoldDB" id="A0A4P6L3S1"/>
<proteinExistence type="predicted"/>
<protein>
    <submittedName>
        <fullName evidence="2">Transposase</fullName>
    </submittedName>
</protein>
<dbReference type="Proteomes" id="UP000290637">
    <property type="component" value="Chromosome"/>
</dbReference>
<dbReference type="InterPro" id="IPR008490">
    <property type="entry name" value="Transposase_InsH_N"/>
</dbReference>
<gene>
    <name evidence="2" type="ORF">EWM63_27755</name>
</gene>
<accession>A0A4P6L3S1</accession>
<organism evidence="2 3">
    <name type="scientific">Pseudoduganella lutea</name>
    <dbReference type="NCBI Taxonomy" id="321985"/>
    <lineage>
        <taxon>Bacteria</taxon>
        <taxon>Pseudomonadati</taxon>
        <taxon>Pseudomonadota</taxon>
        <taxon>Betaproteobacteria</taxon>
        <taxon>Burkholderiales</taxon>
        <taxon>Oxalobacteraceae</taxon>
        <taxon>Telluria group</taxon>
        <taxon>Pseudoduganella</taxon>
    </lineage>
</organism>
<dbReference type="KEGG" id="plue:EWM63_27755"/>
<name>A0A4P6L3S1_9BURK</name>
<dbReference type="PANTHER" id="PTHR35604">
    <property type="entry name" value="TRANSPOSASE INSH FOR INSERTION SEQUENCE ELEMENT IS5A-RELATED"/>
    <property type="match status" value="1"/>
</dbReference>
<evidence type="ECO:0000259" key="1">
    <source>
        <dbReference type="Pfam" id="PF05598"/>
    </source>
</evidence>
<evidence type="ECO:0000313" key="3">
    <source>
        <dbReference type="Proteomes" id="UP000290637"/>
    </source>
</evidence>